<dbReference type="PANTHER" id="PTHR13318:SF190">
    <property type="entry name" value="PARTNER OF PAIRED, ISOFORM B"/>
    <property type="match status" value="1"/>
</dbReference>
<dbReference type="InterPro" id="IPR032675">
    <property type="entry name" value="LRR_dom_sf"/>
</dbReference>
<protein>
    <submittedName>
        <fullName evidence="2">Uncharacterized protein</fullName>
    </submittedName>
</protein>
<evidence type="ECO:0000313" key="3">
    <source>
        <dbReference type="Proteomes" id="UP001430356"/>
    </source>
</evidence>
<sequence length="1218" mass="127822">MSSRHTHARSGRGDGDDDCRSTAAALRLLRDAMLQQEWFPERPPLALAAAHPHTRLWCEMWRTEYVCSADAPTGDSDAPLSSVCVGRRPVRHVSAAACDTAAAQAARGRSLVPAVAAYAAPAAAAETERAPAVGTVSAIVRGLPVVDPTAPLYSRDAYMEMVTRLPIGMRLGHTLLFTLALPHDGSVAGRRRGARLVRCVVSHVPASVTLTAAHRVAAAVHPAEAEAAVGDADGAAAVGGAATPPHSNNSNSGGEADDDDDDWEATALEEEARLDERAHTPADTHDDRSAATPLRGTRRHVATGAPRQAPLPPPQPLSRTAACAVDGVAAALPPPCGWWLRRGAPPLPLYAHAVDATPHWLGWLEAAARGCLCGVSLCGWLPRFISPTAVSRAELATRSAAAAVGLDGAVSATLPLRGLHLETTAAALTRLCRVGGALAGSLVALDTPHMRDADGDARGDCSGSSGGGGGECESLAAALSRLHELRMLRLDHGRNVLAEDAAPTRPPPAWTLGPQLSEVRLHGVTGLCATTLASLGRSGTALRTLDLTSTAITDKELRALVYGTDAEGSAAAVLLLPSPLVRLEVLQLTACKHISRVDALVALPRLRRLDVQTSGVCRVADLVGCDRLEELVLTRCAQVTELHPLWRLPQLRCVEAAGVRRLQPHHALTPPPPLLSSSTGADAVAVRAASDAAAFVAPLARLDLTQAATISGVAVSHLARALKDVHGLACALVVLVLDHTEVGDATLRALAGVTTAADEPHAVSAACAPTAASLQELSLVGCAAVHHLGPLGLLPQLTRLVADGSGVEHVGGLERSCTLCALSLSHCTRLWSITELAFASALRRLDVSRTPLGDAGLLRFVFPTAAEELAAWQHHRHTDAAAAAAPWAPPVPSRVEELRLYQCMSLLHIGCVAHLPRLRRLDVSSTAVFDRSFVGLLASAAVLLRTDAVLNAQPAGAEAGDVVVLPDEAVLLAAWRDSDSGDAAARGPPRAVELDFSGGAVHTLQRVSLHYCAEVRCITAFAVFSRLATLELTGTAVDSAALLSFVNVLLESCAVAGAEGPAMRLEHEGAWLCPRPTHTPSHRRPFTLTTLTLAWCHYVSDVRCCAALPSLRHLDVSGTPINNASVAVFSPASVTAAPPDTADALWWRRRRRCCSLRLLDLSHCRGVTDVSDLFRSPTSPRPHGPHALQELRLRRSGVSASPEELRALDPAGHCVFVF</sequence>
<accession>A0AAW0EY34</accession>
<dbReference type="Gene3D" id="3.80.10.10">
    <property type="entry name" value="Ribonuclease Inhibitor"/>
    <property type="match status" value="3"/>
</dbReference>
<organism evidence="2 3">
    <name type="scientific">Novymonas esmeraldas</name>
    <dbReference type="NCBI Taxonomy" id="1808958"/>
    <lineage>
        <taxon>Eukaryota</taxon>
        <taxon>Discoba</taxon>
        <taxon>Euglenozoa</taxon>
        <taxon>Kinetoplastea</taxon>
        <taxon>Metakinetoplastina</taxon>
        <taxon>Trypanosomatida</taxon>
        <taxon>Trypanosomatidae</taxon>
        <taxon>Novymonas</taxon>
    </lineage>
</organism>
<dbReference type="PANTHER" id="PTHR13318">
    <property type="entry name" value="PARTNER OF PAIRED, ISOFORM B-RELATED"/>
    <property type="match status" value="1"/>
</dbReference>
<evidence type="ECO:0000256" key="1">
    <source>
        <dbReference type="SAM" id="MobiDB-lite"/>
    </source>
</evidence>
<reference evidence="2 3" key="1">
    <citation type="journal article" date="2021" name="MBio">
        <title>A New Model Trypanosomatid, Novymonas esmeraldas: Genomic Perception of Its 'Candidatus Pandoraea novymonadis' Endosymbiont.</title>
        <authorList>
            <person name="Zakharova A."/>
            <person name="Saura A."/>
            <person name="Butenko A."/>
            <person name="Podesvova L."/>
            <person name="Warmusova S."/>
            <person name="Kostygov A.Y."/>
            <person name="Nenarokova A."/>
            <person name="Lukes J."/>
            <person name="Opperdoes F.R."/>
            <person name="Yurchenko V."/>
        </authorList>
    </citation>
    <scope>NUCLEOTIDE SEQUENCE [LARGE SCALE GENOMIC DNA]</scope>
    <source>
        <strain evidence="2 3">E262AT.01</strain>
    </source>
</reference>
<dbReference type="Proteomes" id="UP001430356">
    <property type="component" value="Unassembled WGS sequence"/>
</dbReference>
<dbReference type="SUPFAM" id="SSF52058">
    <property type="entry name" value="L domain-like"/>
    <property type="match status" value="1"/>
</dbReference>
<dbReference type="GO" id="GO:0019005">
    <property type="term" value="C:SCF ubiquitin ligase complex"/>
    <property type="evidence" value="ECO:0007669"/>
    <property type="project" value="TreeGrafter"/>
</dbReference>
<dbReference type="AlphaFoldDB" id="A0AAW0EY34"/>
<dbReference type="SUPFAM" id="SSF52047">
    <property type="entry name" value="RNI-like"/>
    <property type="match status" value="1"/>
</dbReference>
<dbReference type="EMBL" id="JAECZO010000129">
    <property type="protein sequence ID" value="KAK7198041.1"/>
    <property type="molecule type" value="Genomic_DNA"/>
</dbReference>
<proteinExistence type="predicted"/>
<feature type="region of interest" description="Disordered" evidence="1">
    <location>
        <begin position="236"/>
        <end position="261"/>
    </location>
</feature>
<feature type="compositionally biased region" description="Basic and acidic residues" evidence="1">
    <location>
        <begin position="273"/>
        <end position="289"/>
    </location>
</feature>
<keyword evidence="3" id="KW-1185">Reference proteome</keyword>
<comment type="caution">
    <text evidence="2">The sequence shown here is derived from an EMBL/GenBank/DDBJ whole genome shotgun (WGS) entry which is preliminary data.</text>
</comment>
<name>A0AAW0EY34_9TRYP</name>
<gene>
    <name evidence="2" type="ORF">NESM_000759700</name>
</gene>
<feature type="region of interest" description="Disordered" evidence="1">
    <location>
        <begin position="273"/>
        <end position="318"/>
    </location>
</feature>
<dbReference type="GO" id="GO:0031146">
    <property type="term" value="P:SCF-dependent proteasomal ubiquitin-dependent protein catabolic process"/>
    <property type="evidence" value="ECO:0007669"/>
    <property type="project" value="TreeGrafter"/>
</dbReference>
<evidence type="ECO:0000313" key="2">
    <source>
        <dbReference type="EMBL" id="KAK7198041.1"/>
    </source>
</evidence>